<name>A0A839IKS6_9GAMM</name>
<dbReference type="Proteomes" id="UP000565262">
    <property type="component" value="Unassembled WGS sequence"/>
</dbReference>
<protein>
    <submittedName>
        <fullName evidence="1">SapC family protein</fullName>
    </submittedName>
</protein>
<evidence type="ECO:0000313" key="2">
    <source>
        <dbReference type="Proteomes" id="UP000565262"/>
    </source>
</evidence>
<keyword evidence="2" id="KW-1185">Reference proteome</keyword>
<dbReference type="InterPro" id="IPR010836">
    <property type="entry name" value="SapC"/>
</dbReference>
<organism evidence="1 2">
    <name type="scientific">Oceanospirillum sediminis</name>
    <dbReference type="NCBI Taxonomy" id="2760088"/>
    <lineage>
        <taxon>Bacteria</taxon>
        <taxon>Pseudomonadati</taxon>
        <taxon>Pseudomonadota</taxon>
        <taxon>Gammaproteobacteria</taxon>
        <taxon>Oceanospirillales</taxon>
        <taxon>Oceanospirillaceae</taxon>
        <taxon>Oceanospirillum</taxon>
    </lineage>
</organism>
<gene>
    <name evidence="1" type="ORF">H4O21_01575</name>
</gene>
<proteinExistence type="predicted"/>
<sequence>MPRYIPIQRNLHQSSGWKAQQEFSFATEMALVPLLVEELSNALPHIAIAFSENKQTRSGYEMVGIQSLQPGKNLLIHPDGRWMGGYIPAFYRSYPFSLLQEEGTDNLHLCIDTDSTLFHEVIEDGDTPLLTEDGSPSEKVKEIINFLQHCHANRNLTQKLLQELKEAELITPWNIEIKQPTADGEAENVPVTGLFTINKKALEELAPATLSALNKSGALPLAYCQIMSEPRLKNLSAFYRLHEKVAKQKAQHAQIQITNLDHIFGESEDEDDVFKF</sequence>
<dbReference type="Pfam" id="PF07277">
    <property type="entry name" value="SapC"/>
    <property type="match status" value="1"/>
</dbReference>
<accession>A0A839IKS6</accession>
<dbReference type="EMBL" id="JACJFM010000001">
    <property type="protein sequence ID" value="MBB1485310.1"/>
    <property type="molecule type" value="Genomic_DNA"/>
</dbReference>
<evidence type="ECO:0000313" key="1">
    <source>
        <dbReference type="EMBL" id="MBB1485310.1"/>
    </source>
</evidence>
<dbReference type="AlphaFoldDB" id="A0A839IKS6"/>
<reference evidence="1 2" key="1">
    <citation type="submission" date="2020-08" db="EMBL/GenBank/DDBJ databases">
        <title>Oceanospirillum sp. nov. isolated from marine sediment.</title>
        <authorList>
            <person name="Ji X."/>
        </authorList>
    </citation>
    <scope>NUCLEOTIDE SEQUENCE [LARGE SCALE GENOMIC DNA]</scope>
    <source>
        <strain evidence="1 2">D5</strain>
    </source>
</reference>
<comment type="caution">
    <text evidence="1">The sequence shown here is derived from an EMBL/GenBank/DDBJ whole genome shotgun (WGS) entry which is preliminary data.</text>
</comment>
<dbReference type="RefSeq" id="WP_182807076.1">
    <property type="nucleotide sequence ID" value="NZ_JACJFM010000001.1"/>
</dbReference>